<name>A0A7K1S684_9BACT</name>
<evidence type="ECO:0000313" key="8">
    <source>
        <dbReference type="EMBL" id="MVM29323.1"/>
    </source>
</evidence>
<evidence type="ECO:0000256" key="4">
    <source>
        <dbReference type="ARBA" id="ARBA00022729"/>
    </source>
</evidence>
<dbReference type="GO" id="GO:0016740">
    <property type="term" value="F:transferase activity"/>
    <property type="evidence" value="ECO:0007669"/>
    <property type="project" value="UniProtKB-KW"/>
</dbReference>
<organism evidence="8 9">
    <name type="scientific">Spirosoma arboris</name>
    <dbReference type="NCBI Taxonomy" id="2682092"/>
    <lineage>
        <taxon>Bacteria</taxon>
        <taxon>Pseudomonadati</taxon>
        <taxon>Bacteroidota</taxon>
        <taxon>Cytophagia</taxon>
        <taxon>Cytophagales</taxon>
        <taxon>Cytophagaceae</taxon>
        <taxon>Spirosoma</taxon>
    </lineage>
</organism>
<evidence type="ECO:0000313" key="9">
    <source>
        <dbReference type="Proteomes" id="UP000436006"/>
    </source>
</evidence>
<keyword evidence="8" id="KW-0808">Transferase</keyword>
<dbReference type="SUPFAM" id="SSF53649">
    <property type="entry name" value="Alkaline phosphatase-like"/>
    <property type="match status" value="1"/>
</dbReference>
<gene>
    <name evidence="8" type="ORF">GO755_04705</name>
</gene>
<comment type="cofactor">
    <cofactor evidence="1">
        <name>Ca(2+)</name>
        <dbReference type="ChEBI" id="CHEBI:29108"/>
    </cofactor>
</comment>
<dbReference type="Proteomes" id="UP000436006">
    <property type="component" value="Unassembled WGS sequence"/>
</dbReference>
<protein>
    <submittedName>
        <fullName evidence="8">Sulfatase-like hydrolase/transferase</fullName>
    </submittedName>
</protein>
<dbReference type="PROSITE" id="PS00149">
    <property type="entry name" value="SULFATASE_2"/>
    <property type="match status" value="1"/>
</dbReference>
<dbReference type="GO" id="GO:0004065">
    <property type="term" value="F:arylsulfatase activity"/>
    <property type="evidence" value="ECO:0007669"/>
    <property type="project" value="TreeGrafter"/>
</dbReference>
<comment type="caution">
    <text evidence="8">The sequence shown here is derived from an EMBL/GenBank/DDBJ whole genome shotgun (WGS) entry which is preliminary data.</text>
</comment>
<dbReference type="GO" id="GO:0046872">
    <property type="term" value="F:metal ion binding"/>
    <property type="evidence" value="ECO:0007669"/>
    <property type="project" value="UniProtKB-KW"/>
</dbReference>
<evidence type="ECO:0000259" key="7">
    <source>
        <dbReference type="Pfam" id="PF00884"/>
    </source>
</evidence>
<proteinExistence type="inferred from homology"/>
<dbReference type="Pfam" id="PF00884">
    <property type="entry name" value="Sulfatase"/>
    <property type="match status" value="1"/>
</dbReference>
<evidence type="ECO:0000256" key="2">
    <source>
        <dbReference type="ARBA" id="ARBA00008779"/>
    </source>
</evidence>
<keyword evidence="4" id="KW-0732">Signal</keyword>
<accession>A0A7K1S684</accession>
<evidence type="ECO:0000256" key="6">
    <source>
        <dbReference type="ARBA" id="ARBA00022837"/>
    </source>
</evidence>
<dbReference type="InterPro" id="IPR000917">
    <property type="entry name" value="Sulfatase_N"/>
</dbReference>
<dbReference type="InterPro" id="IPR024607">
    <property type="entry name" value="Sulfatase_CS"/>
</dbReference>
<comment type="similarity">
    <text evidence="2">Belongs to the sulfatase family.</text>
</comment>
<dbReference type="InterPro" id="IPR017850">
    <property type="entry name" value="Alkaline_phosphatase_core_sf"/>
</dbReference>
<sequence>MKIKSTIALLMRCLSGIVIFGLGSFIGPVFGQQKPVNVVVLYSDDQRYNTIHALGNNVIQTPNLDRLVKQGVAFTRAQTMGGMHGALCVPSRAMLHTGRYLNDLQKTGDVIPAEHTTLPEYLQTKGYQTYAIGKWHNDKASFARSYTGGAALYFGGMHFPKDGGQEHPQYVDFDPSGQYTKANQNASTYSSELYANEAIKFLKQQTPTSKPFYCYVAFTSPHDPRTPTEKYRNLYSKEQIPLPANFLPQHPFDNGDLSVRDEKLLPRPLSEAQAKEELALYYGMISELDAQIGRILDELDKQGLTQNTLIVFAGDNGLAVGSHGLLGKQNVYEHSMRVPLIISGPTLPKNQRVDALTYLADIFPTVTSVLGFPNPPTVESQSLLPFIKNPKKPGRQQVYYAYRDLQRAVRTADNWKLIKYNVNQQQTTQLFNLNNDPYETKNLADNSAFGQKKQQLEALLISEMKTYHDALDITKPNWGKQP</sequence>
<dbReference type="AlphaFoldDB" id="A0A7K1S684"/>
<keyword evidence="9" id="KW-1185">Reference proteome</keyword>
<reference evidence="8 9" key="1">
    <citation type="submission" date="2019-12" db="EMBL/GenBank/DDBJ databases">
        <title>Spirosoma sp. HMF4905 genome sequencing and assembly.</title>
        <authorList>
            <person name="Kang H."/>
            <person name="Cha I."/>
            <person name="Kim H."/>
            <person name="Joh K."/>
        </authorList>
    </citation>
    <scope>NUCLEOTIDE SEQUENCE [LARGE SCALE GENOMIC DNA]</scope>
    <source>
        <strain evidence="8 9">HMF4905</strain>
    </source>
</reference>
<keyword evidence="6" id="KW-0106">Calcium</keyword>
<evidence type="ECO:0000256" key="3">
    <source>
        <dbReference type="ARBA" id="ARBA00022723"/>
    </source>
</evidence>
<dbReference type="EMBL" id="WPIN01000002">
    <property type="protein sequence ID" value="MVM29323.1"/>
    <property type="molecule type" value="Genomic_DNA"/>
</dbReference>
<keyword evidence="3" id="KW-0479">Metal-binding</keyword>
<keyword evidence="5 8" id="KW-0378">Hydrolase</keyword>
<evidence type="ECO:0000256" key="5">
    <source>
        <dbReference type="ARBA" id="ARBA00022801"/>
    </source>
</evidence>
<dbReference type="PANTHER" id="PTHR42693:SF42">
    <property type="entry name" value="ARYLSULFATASE G"/>
    <property type="match status" value="1"/>
</dbReference>
<feature type="domain" description="Sulfatase N-terminal" evidence="7">
    <location>
        <begin position="37"/>
        <end position="371"/>
    </location>
</feature>
<dbReference type="InterPro" id="IPR050738">
    <property type="entry name" value="Sulfatase"/>
</dbReference>
<dbReference type="CDD" id="cd16155">
    <property type="entry name" value="sulfatase_like"/>
    <property type="match status" value="1"/>
</dbReference>
<dbReference type="Gene3D" id="3.40.720.10">
    <property type="entry name" value="Alkaline Phosphatase, subunit A"/>
    <property type="match status" value="1"/>
</dbReference>
<dbReference type="PANTHER" id="PTHR42693">
    <property type="entry name" value="ARYLSULFATASE FAMILY MEMBER"/>
    <property type="match status" value="1"/>
</dbReference>
<evidence type="ECO:0000256" key="1">
    <source>
        <dbReference type="ARBA" id="ARBA00001913"/>
    </source>
</evidence>